<sequence>MYVHTLRWVMHPLEAPATKPELHFQDSRTDPGCTIVSLLQLPSSTLKKRMCKRLTRRSINPIQVQVSTLPLYD</sequence>
<organism evidence="1 2">
    <name type="scientific">Alligator mississippiensis</name>
    <name type="common">American alligator</name>
    <dbReference type="NCBI Taxonomy" id="8496"/>
    <lineage>
        <taxon>Eukaryota</taxon>
        <taxon>Metazoa</taxon>
        <taxon>Chordata</taxon>
        <taxon>Craniata</taxon>
        <taxon>Vertebrata</taxon>
        <taxon>Euteleostomi</taxon>
        <taxon>Archelosauria</taxon>
        <taxon>Archosauria</taxon>
        <taxon>Crocodylia</taxon>
        <taxon>Alligatoridae</taxon>
        <taxon>Alligatorinae</taxon>
        <taxon>Alligator</taxon>
    </lineage>
</organism>
<comment type="caution">
    <text evidence="1">The sequence shown here is derived from an EMBL/GenBank/DDBJ whole genome shotgun (WGS) entry which is preliminary data.</text>
</comment>
<gene>
    <name evidence="1" type="ORF">Y1Q_0007880</name>
</gene>
<accession>A0A151NEQ0</accession>
<reference evidence="1 2" key="1">
    <citation type="journal article" date="2012" name="Genome Biol.">
        <title>Sequencing three crocodilian genomes to illuminate the evolution of archosaurs and amniotes.</title>
        <authorList>
            <person name="St John J.A."/>
            <person name="Braun E.L."/>
            <person name="Isberg S.R."/>
            <person name="Miles L.G."/>
            <person name="Chong A.Y."/>
            <person name="Gongora J."/>
            <person name="Dalzell P."/>
            <person name="Moran C."/>
            <person name="Bed'hom B."/>
            <person name="Abzhanov A."/>
            <person name="Burgess S.C."/>
            <person name="Cooksey A.M."/>
            <person name="Castoe T.A."/>
            <person name="Crawford N.G."/>
            <person name="Densmore L.D."/>
            <person name="Drew J.C."/>
            <person name="Edwards S.V."/>
            <person name="Faircloth B.C."/>
            <person name="Fujita M.K."/>
            <person name="Greenwold M.J."/>
            <person name="Hoffmann F.G."/>
            <person name="Howard J.M."/>
            <person name="Iguchi T."/>
            <person name="Janes D.E."/>
            <person name="Khan S.Y."/>
            <person name="Kohno S."/>
            <person name="de Koning A.J."/>
            <person name="Lance S.L."/>
            <person name="McCarthy F.M."/>
            <person name="McCormack J.E."/>
            <person name="Merchant M.E."/>
            <person name="Peterson D.G."/>
            <person name="Pollock D.D."/>
            <person name="Pourmand N."/>
            <person name="Raney B.J."/>
            <person name="Roessler K.A."/>
            <person name="Sanford J.R."/>
            <person name="Sawyer R.H."/>
            <person name="Schmidt C.J."/>
            <person name="Triplett E.W."/>
            <person name="Tuberville T.D."/>
            <person name="Venegas-Anaya M."/>
            <person name="Howard J.T."/>
            <person name="Jarvis E.D."/>
            <person name="Guillette L.J.Jr."/>
            <person name="Glenn T.C."/>
            <person name="Green R.E."/>
            <person name="Ray D.A."/>
        </authorList>
    </citation>
    <scope>NUCLEOTIDE SEQUENCE [LARGE SCALE GENOMIC DNA]</scope>
    <source>
        <strain evidence="1">KSC_2009_1</strain>
    </source>
</reference>
<dbReference type="AlphaFoldDB" id="A0A151NEQ0"/>
<dbReference type="EMBL" id="AKHW03003201">
    <property type="protein sequence ID" value="KYO35276.1"/>
    <property type="molecule type" value="Genomic_DNA"/>
</dbReference>
<evidence type="ECO:0000313" key="1">
    <source>
        <dbReference type="EMBL" id="KYO35276.1"/>
    </source>
</evidence>
<dbReference type="Proteomes" id="UP000050525">
    <property type="component" value="Unassembled WGS sequence"/>
</dbReference>
<proteinExistence type="predicted"/>
<name>A0A151NEQ0_ALLMI</name>
<keyword evidence="2" id="KW-1185">Reference proteome</keyword>
<protein>
    <submittedName>
        <fullName evidence="1">Uncharacterized protein</fullName>
    </submittedName>
</protein>
<evidence type="ECO:0000313" key="2">
    <source>
        <dbReference type="Proteomes" id="UP000050525"/>
    </source>
</evidence>